<dbReference type="GeneID" id="79931968"/>
<keyword evidence="2" id="KW-0812">Transmembrane</keyword>
<reference evidence="3" key="1">
    <citation type="submission" date="2020-09" db="EMBL/GenBank/DDBJ databases">
        <title>Streptomyces canutascabiei sp. nov., which causes potato common scab and is distributed across the world.</title>
        <authorList>
            <person name="Nguyen H.P."/>
            <person name="Weisberg A.J."/>
            <person name="Chang J.H."/>
            <person name="Clarke C.R."/>
        </authorList>
    </citation>
    <scope>NUCLEOTIDE SEQUENCE</scope>
    <source>
        <strain evidence="3">ID-01-6.2a</strain>
    </source>
</reference>
<name>A0A927QGB6_9ACTN</name>
<keyword evidence="2" id="KW-0472">Membrane</keyword>
<sequence length="73" mass="7496">MVPETDAPAAESSPAELPTAAHRTGTETPLDLSDRRIPVLTLGVGPALVDLGIGFLGVRTRRRRAAGDGPGPP</sequence>
<accession>A0A927QGB6</accession>
<dbReference type="Proteomes" id="UP000661025">
    <property type="component" value="Unassembled WGS sequence"/>
</dbReference>
<comment type="caution">
    <text evidence="3">The sequence shown here is derived from an EMBL/GenBank/DDBJ whole genome shotgun (WGS) entry which is preliminary data.</text>
</comment>
<evidence type="ECO:0000313" key="3">
    <source>
        <dbReference type="EMBL" id="MBD9726028.1"/>
    </source>
</evidence>
<dbReference type="RefSeq" id="WP_086804270.1">
    <property type="nucleotide sequence ID" value="NZ_CP119182.1"/>
</dbReference>
<feature type="region of interest" description="Disordered" evidence="1">
    <location>
        <begin position="1"/>
        <end position="30"/>
    </location>
</feature>
<dbReference type="EMBL" id="JACYXT010000009">
    <property type="protein sequence ID" value="MBD9726028.1"/>
    <property type="molecule type" value="Genomic_DNA"/>
</dbReference>
<feature type="compositionally biased region" description="Low complexity" evidence="1">
    <location>
        <begin position="1"/>
        <end position="21"/>
    </location>
</feature>
<organism evidence="3 4">
    <name type="scientific">Streptomyces caniscabiei</name>
    <dbReference type="NCBI Taxonomy" id="2746961"/>
    <lineage>
        <taxon>Bacteria</taxon>
        <taxon>Bacillati</taxon>
        <taxon>Actinomycetota</taxon>
        <taxon>Actinomycetes</taxon>
        <taxon>Kitasatosporales</taxon>
        <taxon>Streptomycetaceae</taxon>
        <taxon>Streptomyces</taxon>
    </lineage>
</organism>
<keyword evidence="2" id="KW-1133">Transmembrane helix</keyword>
<gene>
    <name evidence="3" type="ORF">IHE70_22960</name>
</gene>
<dbReference type="AlphaFoldDB" id="A0A927QGB6"/>
<evidence type="ECO:0000256" key="1">
    <source>
        <dbReference type="SAM" id="MobiDB-lite"/>
    </source>
</evidence>
<evidence type="ECO:0000256" key="2">
    <source>
        <dbReference type="SAM" id="Phobius"/>
    </source>
</evidence>
<feature type="transmembrane region" description="Helical" evidence="2">
    <location>
        <begin position="37"/>
        <end position="58"/>
    </location>
</feature>
<evidence type="ECO:0000313" key="4">
    <source>
        <dbReference type="Proteomes" id="UP000661025"/>
    </source>
</evidence>
<protein>
    <submittedName>
        <fullName evidence="3">Uncharacterized protein</fullName>
    </submittedName>
</protein>
<proteinExistence type="predicted"/>